<reference evidence="3" key="1">
    <citation type="submission" date="2021-02" db="EMBL/GenBank/DDBJ databases">
        <title>Psilocybe cubensis genome.</title>
        <authorList>
            <person name="Mckernan K.J."/>
            <person name="Crawford S."/>
            <person name="Trippe A."/>
            <person name="Kane L.T."/>
            <person name="Mclaughlin S."/>
        </authorList>
    </citation>
    <scope>NUCLEOTIDE SEQUENCE [LARGE SCALE GENOMIC DNA]</scope>
    <source>
        <strain evidence="3">MGC-MH-2018</strain>
    </source>
</reference>
<organism evidence="3">
    <name type="scientific">Psilocybe cubensis</name>
    <name type="common">Psychedelic mushroom</name>
    <name type="synonym">Stropharia cubensis</name>
    <dbReference type="NCBI Taxonomy" id="181762"/>
    <lineage>
        <taxon>Eukaryota</taxon>
        <taxon>Fungi</taxon>
        <taxon>Dikarya</taxon>
        <taxon>Basidiomycota</taxon>
        <taxon>Agaricomycotina</taxon>
        <taxon>Agaricomycetes</taxon>
        <taxon>Agaricomycetidae</taxon>
        <taxon>Agaricales</taxon>
        <taxon>Agaricineae</taxon>
        <taxon>Strophariaceae</taxon>
        <taxon>Psilocybe</taxon>
    </lineage>
</organism>
<feature type="compositionally biased region" description="Polar residues" evidence="1">
    <location>
        <begin position="207"/>
        <end position="225"/>
    </location>
</feature>
<accession>A0A8H7Y128</accession>
<dbReference type="AlphaFoldDB" id="A0A8H7Y128"/>
<feature type="region of interest" description="Disordered" evidence="1">
    <location>
        <begin position="107"/>
        <end position="126"/>
    </location>
</feature>
<evidence type="ECO:0000256" key="1">
    <source>
        <dbReference type="SAM" id="MobiDB-lite"/>
    </source>
</evidence>
<feature type="region of interest" description="Disordered" evidence="1">
    <location>
        <begin position="164"/>
        <end position="247"/>
    </location>
</feature>
<dbReference type="OrthoDB" id="5579731at2759"/>
<evidence type="ECO:0000259" key="2">
    <source>
        <dbReference type="Pfam" id="PF05205"/>
    </source>
</evidence>
<name>A0A8H7Y128_PSICU</name>
<sequence>MPIDTPAALVDEFKKTGEFERLRRELLAQFQQDESYPSFKEGIERIARKRMTNDQGMHFQTVAGALHELNQEVQRYPIIERAVANVQPNAPILESMQQTLQKILNDEKNPGSAQSAPKVAQNGTTTSTEAALTAETKPENTAQDQVDGETKAADTAPMVTAVSEPLNSEAPAETPTNAADNLDVTTQNTSSSKETNDPPIALPEPNVMNSETSSGVVSAEKSNVSMVVDDQPESTTKDIEMEDVQPS</sequence>
<feature type="region of interest" description="Disordered" evidence="1">
    <location>
        <begin position="131"/>
        <end position="152"/>
    </location>
</feature>
<proteinExistence type="predicted"/>
<gene>
    <name evidence="3" type="ORF">JR316_005620</name>
</gene>
<dbReference type="InterPro" id="IPR055264">
    <property type="entry name" value="BOD1/SHG1_dom"/>
</dbReference>
<feature type="compositionally biased region" description="Polar residues" evidence="1">
    <location>
        <begin position="174"/>
        <end position="193"/>
    </location>
</feature>
<protein>
    <recommendedName>
        <fullName evidence="2">BOD1/SHG1 domain-containing protein</fullName>
    </recommendedName>
</protein>
<comment type="caution">
    <text evidence="3">The sequence shown here is derived from an EMBL/GenBank/DDBJ whole genome shotgun (WGS) entry which is preliminary data.</text>
</comment>
<dbReference type="EMBL" id="JAFIQS010000005">
    <property type="protein sequence ID" value="KAG5169064.1"/>
    <property type="molecule type" value="Genomic_DNA"/>
</dbReference>
<feature type="domain" description="BOD1/SHG1" evidence="2">
    <location>
        <begin position="9"/>
        <end position="87"/>
    </location>
</feature>
<evidence type="ECO:0000313" key="3">
    <source>
        <dbReference type="EMBL" id="KAG5169064.1"/>
    </source>
</evidence>
<dbReference type="Pfam" id="PF05205">
    <property type="entry name" value="COMPASS-Shg1"/>
    <property type="match status" value="1"/>
</dbReference>